<accession>A0AAW1CDJ2</accession>
<evidence type="ECO:0000313" key="1">
    <source>
        <dbReference type="EMBL" id="KAK9412127.1"/>
    </source>
</evidence>
<dbReference type="AlphaFoldDB" id="A0AAW1CDJ2"/>
<dbReference type="EMBL" id="JAOTOJ010000001">
    <property type="protein sequence ID" value="KAK9412127.1"/>
    <property type="molecule type" value="Genomic_DNA"/>
</dbReference>
<name>A0AAW1CDJ2_CROAD</name>
<organism evidence="1 2">
    <name type="scientific">Crotalus adamanteus</name>
    <name type="common">Eastern diamondback rattlesnake</name>
    <dbReference type="NCBI Taxonomy" id="8729"/>
    <lineage>
        <taxon>Eukaryota</taxon>
        <taxon>Metazoa</taxon>
        <taxon>Chordata</taxon>
        <taxon>Craniata</taxon>
        <taxon>Vertebrata</taxon>
        <taxon>Euteleostomi</taxon>
        <taxon>Lepidosauria</taxon>
        <taxon>Squamata</taxon>
        <taxon>Bifurcata</taxon>
        <taxon>Unidentata</taxon>
        <taxon>Episquamata</taxon>
        <taxon>Toxicofera</taxon>
        <taxon>Serpentes</taxon>
        <taxon>Colubroidea</taxon>
        <taxon>Viperidae</taxon>
        <taxon>Crotalinae</taxon>
        <taxon>Crotalus</taxon>
    </lineage>
</organism>
<gene>
    <name evidence="1" type="ORF">NXF25_003302</name>
</gene>
<comment type="caution">
    <text evidence="1">The sequence shown here is derived from an EMBL/GenBank/DDBJ whole genome shotgun (WGS) entry which is preliminary data.</text>
</comment>
<dbReference type="Proteomes" id="UP001474421">
    <property type="component" value="Unassembled WGS sequence"/>
</dbReference>
<protein>
    <submittedName>
        <fullName evidence="1">Ctnna2: Catenin alpha-2</fullName>
    </submittedName>
</protein>
<sequence>MTGVQAKEEYSKRTKELIEFACNVRKGLDECNQPDILSPLWNGVHDFNISRDFPNVLASQDPREFNTQSFVKENSSNNAELLVRSLDKFKPAYCPSLEFPRRNIIYQKDAVRRVDLHPLISERTTAIGIHDAIHLNGICADLLDLANCCIDAAKEALRIVESPMSDKLLHYKEIVGLIPHFIGLAREVEANPVLNSERLMQTALLLSEKIDETKHSLTLLTKHLLEKAQDISKSHPDFAKLDSFDASCILWSVTIQALLNIVDQFIGRDVLAFKELRTKMKYRLCFQSTLATLSENSLRIQEAAKLSILLRAGQSIEKEIPYQTEQNKILTESVLQNANVLAVSPIADPSVLIQFEVLQRKLAITAKALLLQLNGLNGEYLSSIQNVIKLSQFISGGYGNCWRGECLDHQYG</sequence>
<evidence type="ECO:0000313" key="2">
    <source>
        <dbReference type="Proteomes" id="UP001474421"/>
    </source>
</evidence>
<proteinExistence type="predicted"/>
<keyword evidence="2" id="KW-1185">Reference proteome</keyword>
<reference evidence="1 2" key="1">
    <citation type="journal article" date="2024" name="Proc. Natl. Acad. Sci. U.S.A.">
        <title>The genetic regulatory architecture and epigenomic basis for age-related changes in rattlesnake venom.</title>
        <authorList>
            <person name="Hogan M.P."/>
            <person name="Holding M.L."/>
            <person name="Nystrom G.S."/>
            <person name="Colston T.J."/>
            <person name="Bartlett D.A."/>
            <person name="Mason A.J."/>
            <person name="Ellsworth S.A."/>
            <person name="Rautsaw R.M."/>
            <person name="Lawrence K.C."/>
            <person name="Strickland J.L."/>
            <person name="He B."/>
            <person name="Fraser P."/>
            <person name="Margres M.J."/>
            <person name="Gilbert D.M."/>
            <person name="Gibbs H.L."/>
            <person name="Parkinson C.L."/>
            <person name="Rokyta D.R."/>
        </authorList>
    </citation>
    <scope>NUCLEOTIDE SEQUENCE [LARGE SCALE GENOMIC DNA]</scope>
    <source>
        <strain evidence="1">DRR0105</strain>
    </source>
</reference>